<reference evidence="1 2" key="1">
    <citation type="submission" date="2015-07" db="EMBL/GenBank/DDBJ databases">
        <title>The genome of Habropoda laboriosa.</title>
        <authorList>
            <person name="Pan H."/>
            <person name="Kapheim K."/>
        </authorList>
    </citation>
    <scope>NUCLEOTIDE SEQUENCE [LARGE SCALE GENOMIC DNA]</scope>
    <source>
        <strain evidence="1">0110345459</strain>
    </source>
</reference>
<evidence type="ECO:0000313" key="2">
    <source>
        <dbReference type="Proteomes" id="UP000053825"/>
    </source>
</evidence>
<sequence>MQKLRRLDAAISRKCSNRRHEALLHQSNARLHIANLTKMVIQDLRWKILRHPPYPLNRAPKSIKFPHS</sequence>
<gene>
    <name evidence="1" type="ORF">WH47_07571</name>
</gene>
<dbReference type="Proteomes" id="UP000053825">
    <property type="component" value="Unassembled WGS sequence"/>
</dbReference>
<organism evidence="1 2">
    <name type="scientific">Habropoda laboriosa</name>
    <dbReference type="NCBI Taxonomy" id="597456"/>
    <lineage>
        <taxon>Eukaryota</taxon>
        <taxon>Metazoa</taxon>
        <taxon>Ecdysozoa</taxon>
        <taxon>Arthropoda</taxon>
        <taxon>Hexapoda</taxon>
        <taxon>Insecta</taxon>
        <taxon>Pterygota</taxon>
        <taxon>Neoptera</taxon>
        <taxon>Endopterygota</taxon>
        <taxon>Hymenoptera</taxon>
        <taxon>Apocrita</taxon>
        <taxon>Aculeata</taxon>
        <taxon>Apoidea</taxon>
        <taxon>Anthophila</taxon>
        <taxon>Apidae</taxon>
        <taxon>Habropoda</taxon>
    </lineage>
</organism>
<proteinExistence type="predicted"/>
<dbReference type="AlphaFoldDB" id="A0A0L7RE77"/>
<dbReference type="EMBL" id="KQ414612">
    <property type="protein sequence ID" value="KOC69120.1"/>
    <property type="molecule type" value="Genomic_DNA"/>
</dbReference>
<dbReference type="InterPro" id="IPR036397">
    <property type="entry name" value="RNaseH_sf"/>
</dbReference>
<keyword evidence="2" id="KW-1185">Reference proteome</keyword>
<evidence type="ECO:0008006" key="3">
    <source>
        <dbReference type="Google" id="ProtNLM"/>
    </source>
</evidence>
<name>A0A0L7RE77_9HYME</name>
<dbReference type="GO" id="GO:0003676">
    <property type="term" value="F:nucleic acid binding"/>
    <property type="evidence" value="ECO:0007669"/>
    <property type="project" value="InterPro"/>
</dbReference>
<protein>
    <recommendedName>
        <fullName evidence="3">Histone-lysine N-methyltransferase SETMAR</fullName>
    </recommendedName>
</protein>
<accession>A0A0L7RE77</accession>
<evidence type="ECO:0000313" key="1">
    <source>
        <dbReference type="EMBL" id="KOC69120.1"/>
    </source>
</evidence>
<dbReference type="Gene3D" id="3.30.420.10">
    <property type="entry name" value="Ribonuclease H-like superfamily/Ribonuclease H"/>
    <property type="match status" value="1"/>
</dbReference>